<gene>
    <name evidence="9" type="ORF">HanXRQr2_Chr09g0410851</name>
</gene>
<keyword evidence="10" id="KW-1185">Reference proteome</keyword>
<comment type="caution">
    <text evidence="9">The sequence shown here is derived from an EMBL/GenBank/DDBJ whole genome shotgun (WGS) entry which is preliminary data.</text>
</comment>
<proteinExistence type="inferred from homology"/>
<evidence type="ECO:0000259" key="8">
    <source>
        <dbReference type="PROSITE" id="PS50863"/>
    </source>
</evidence>
<keyword evidence="3" id="KW-0805">Transcription regulation</keyword>
<evidence type="ECO:0000256" key="6">
    <source>
        <dbReference type="ARBA" id="ARBA00023242"/>
    </source>
</evidence>
<evidence type="ECO:0000313" key="9">
    <source>
        <dbReference type="EMBL" id="KAF5792867.1"/>
    </source>
</evidence>
<sequence length="111" mass="12869">MSHFWQQSEPISLDECLLKPTRPTVQSFCKVLTASETNTHGRFSVLRKHATECMPALDMTQPNPTQDLLALDLHGAEWKFKHIYRGPPRRHLLTTGWSNFVTNKRLQGRKR</sequence>
<organism evidence="9 10">
    <name type="scientific">Helianthus annuus</name>
    <name type="common">Common sunflower</name>
    <dbReference type="NCBI Taxonomy" id="4232"/>
    <lineage>
        <taxon>Eukaryota</taxon>
        <taxon>Viridiplantae</taxon>
        <taxon>Streptophyta</taxon>
        <taxon>Embryophyta</taxon>
        <taxon>Tracheophyta</taxon>
        <taxon>Spermatophyta</taxon>
        <taxon>Magnoliopsida</taxon>
        <taxon>eudicotyledons</taxon>
        <taxon>Gunneridae</taxon>
        <taxon>Pentapetalae</taxon>
        <taxon>asterids</taxon>
        <taxon>campanulids</taxon>
        <taxon>Asterales</taxon>
        <taxon>Asteraceae</taxon>
        <taxon>Asteroideae</taxon>
        <taxon>Heliantheae alliance</taxon>
        <taxon>Heliantheae</taxon>
        <taxon>Helianthus</taxon>
    </lineage>
</organism>
<evidence type="ECO:0000256" key="1">
    <source>
        <dbReference type="ARBA" id="ARBA00004123"/>
    </source>
</evidence>
<dbReference type="InterPro" id="IPR003340">
    <property type="entry name" value="B3_DNA-bd"/>
</dbReference>
<dbReference type="InterPro" id="IPR044835">
    <property type="entry name" value="ARF_plant"/>
</dbReference>
<protein>
    <submittedName>
        <fullName evidence="9">Transcription factor B3-Domain family</fullName>
    </submittedName>
</protein>
<dbReference type="Gramene" id="mRNA:HanXRQr2_Chr09g0410851">
    <property type="protein sequence ID" value="mRNA:HanXRQr2_Chr09g0410851"/>
    <property type="gene ID" value="HanXRQr2_Chr09g0410851"/>
</dbReference>
<dbReference type="PANTHER" id="PTHR31384:SF1">
    <property type="entry name" value="AUXIN RESPONSE FACTOR 9"/>
    <property type="match status" value="1"/>
</dbReference>
<accession>A0A9K3I9W3</accession>
<dbReference type="FunFam" id="2.40.330.10:FF:000001">
    <property type="entry name" value="Auxin response factor"/>
    <property type="match status" value="1"/>
</dbReference>
<dbReference type="InterPro" id="IPR015300">
    <property type="entry name" value="DNA-bd_pseudobarrel_sf"/>
</dbReference>
<dbReference type="CDD" id="cd10017">
    <property type="entry name" value="B3_DNA"/>
    <property type="match status" value="1"/>
</dbReference>
<dbReference type="Pfam" id="PF02362">
    <property type="entry name" value="B3"/>
    <property type="match status" value="1"/>
</dbReference>
<evidence type="ECO:0000313" key="10">
    <source>
        <dbReference type="Proteomes" id="UP000215914"/>
    </source>
</evidence>
<dbReference type="GO" id="GO:0003677">
    <property type="term" value="F:DNA binding"/>
    <property type="evidence" value="ECO:0007669"/>
    <property type="project" value="UniProtKB-KW"/>
</dbReference>
<reference evidence="9" key="1">
    <citation type="journal article" date="2017" name="Nature">
        <title>The sunflower genome provides insights into oil metabolism, flowering and Asterid evolution.</title>
        <authorList>
            <person name="Badouin H."/>
            <person name="Gouzy J."/>
            <person name="Grassa C.J."/>
            <person name="Murat F."/>
            <person name="Staton S.E."/>
            <person name="Cottret L."/>
            <person name="Lelandais-Briere C."/>
            <person name="Owens G.L."/>
            <person name="Carrere S."/>
            <person name="Mayjonade B."/>
            <person name="Legrand L."/>
            <person name="Gill N."/>
            <person name="Kane N.C."/>
            <person name="Bowers J.E."/>
            <person name="Hubner S."/>
            <person name="Bellec A."/>
            <person name="Berard A."/>
            <person name="Berges H."/>
            <person name="Blanchet N."/>
            <person name="Boniface M.C."/>
            <person name="Brunel D."/>
            <person name="Catrice O."/>
            <person name="Chaidir N."/>
            <person name="Claudel C."/>
            <person name="Donnadieu C."/>
            <person name="Faraut T."/>
            <person name="Fievet G."/>
            <person name="Helmstetter N."/>
            <person name="King M."/>
            <person name="Knapp S.J."/>
            <person name="Lai Z."/>
            <person name="Le Paslier M.C."/>
            <person name="Lippi Y."/>
            <person name="Lorenzon L."/>
            <person name="Mandel J.R."/>
            <person name="Marage G."/>
            <person name="Marchand G."/>
            <person name="Marquand E."/>
            <person name="Bret-Mestries E."/>
            <person name="Morien E."/>
            <person name="Nambeesan S."/>
            <person name="Nguyen T."/>
            <person name="Pegot-Espagnet P."/>
            <person name="Pouilly N."/>
            <person name="Raftis F."/>
            <person name="Sallet E."/>
            <person name="Schiex T."/>
            <person name="Thomas J."/>
            <person name="Vandecasteele C."/>
            <person name="Vares D."/>
            <person name="Vear F."/>
            <person name="Vautrin S."/>
            <person name="Crespi M."/>
            <person name="Mangin B."/>
            <person name="Burke J.M."/>
            <person name="Salse J."/>
            <person name="Munos S."/>
            <person name="Vincourt P."/>
            <person name="Rieseberg L.H."/>
            <person name="Langlade N.B."/>
        </authorList>
    </citation>
    <scope>NUCLEOTIDE SEQUENCE</scope>
    <source>
        <tissue evidence="9">Leaves</tissue>
    </source>
</reference>
<dbReference type="SUPFAM" id="SSF101936">
    <property type="entry name" value="DNA-binding pseudobarrel domain"/>
    <property type="match status" value="1"/>
</dbReference>
<evidence type="ECO:0000256" key="5">
    <source>
        <dbReference type="ARBA" id="ARBA00023163"/>
    </source>
</evidence>
<dbReference type="PROSITE" id="PS50863">
    <property type="entry name" value="B3"/>
    <property type="match status" value="1"/>
</dbReference>
<evidence type="ECO:0000256" key="2">
    <source>
        <dbReference type="ARBA" id="ARBA00007853"/>
    </source>
</evidence>
<name>A0A9K3I9W3_HELAN</name>
<dbReference type="Proteomes" id="UP000215914">
    <property type="component" value="Unassembled WGS sequence"/>
</dbReference>
<evidence type="ECO:0000256" key="3">
    <source>
        <dbReference type="ARBA" id="ARBA00023015"/>
    </source>
</evidence>
<reference evidence="9" key="2">
    <citation type="submission" date="2020-06" db="EMBL/GenBank/DDBJ databases">
        <title>Helianthus annuus Genome sequencing and assembly Release 2.</title>
        <authorList>
            <person name="Gouzy J."/>
            <person name="Langlade N."/>
            <person name="Munos S."/>
        </authorList>
    </citation>
    <scope>NUCLEOTIDE SEQUENCE</scope>
    <source>
        <tissue evidence="9">Leaves</tissue>
    </source>
</reference>
<dbReference type="GO" id="GO:0006355">
    <property type="term" value="P:regulation of DNA-templated transcription"/>
    <property type="evidence" value="ECO:0007669"/>
    <property type="project" value="InterPro"/>
</dbReference>
<keyword evidence="4" id="KW-0238">DNA-binding</keyword>
<comment type="similarity">
    <text evidence="2">Belongs to the ARF family.</text>
</comment>
<evidence type="ECO:0000256" key="4">
    <source>
        <dbReference type="ARBA" id="ARBA00023125"/>
    </source>
</evidence>
<evidence type="ECO:0000256" key="7">
    <source>
        <dbReference type="ARBA" id="ARBA00023294"/>
    </source>
</evidence>
<feature type="domain" description="TF-B3" evidence="8">
    <location>
        <begin position="28"/>
        <end position="111"/>
    </location>
</feature>
<dbReference type="Gene3D" id="2.40.330.10">
    <property type="entry name" value="DNA-binding pseudobarrel domain"/>
    <property type="match status" value="1"/>
</dbReference>
<comment type="subcellular location">
    <subcellularLocation>
        <location evidence="1">Nucleus</location>
    </subcellularLocation>
</comment>
<dbReference type="PANTHER" id="PTHR31384">
    <property type="entry name" value="AUXIN RESPONSE FACTOR 4-RELATED"/>
    <property type="match status" value="1"/>
</dbReference>
<dbReference type="GO" id="GO:0009734">
    <property type="term" value="P:auxin-activated signaling pathway"/>
    <property type="evidence" value="ECO:0007669"/>
    <property type="project" value="UniProtKB-KW"/>
</dbReference>
<keyword evidence="6" id="KW-0539">Nucleus</keyword>
<keyword evidence="5" id="KW-0804">Transcription</keyword>
<dbReference type="SMART" id="SM01019">
    <property type="entry name" value="B3"/>
    <property type="match status" value="1"/>
</dbReference>
<dbReference type="EMBL" id="MNCJ02000324">
    <property type="protein sequence ID" value="KAF5792867.1"/>
    <property type="molecule type" value="Genomic_DNA"/>
</dbReference>
<dbReference type="GO" id="GO:0005634">
    <property type="term" value="C:nucleus"/>
    <property type="evidence" value="ECO:0007669"/>
    <property type="project" value="UniProtKB-SubCell"/>
</dbReference>
<keyword evidence="7" id="KW-0927">Auxin signaling pathway</keyword>
<dbReference type="AlphaFoldDB" id="A0A9K3I9W3"/>